<dbReference type="KEGG" id="lma:LMJF_06_0790"/>
<dbReference type="AlphaFoldDB" id="Q4QIZ8"/>
<gene>
    <name evidence="3" type="ORF">LMJF_06_0790</name>
</gene>
<keyword evidence="2" id="KW-1133">Transmembrane helix</keyword>
<feature type="compositionally biased region" description="Low complexity" evidence="1">
    <location>
        <begin position="682"/>
        <end position="693"/>
    </location>
</feature>
<evidence type="ECO:0000313" key="4">
    <source>
        <dbReference type="Proteomes" id="UP000000542"/>
    </source>
</evidence>
<dbReference type="InParanoid" id="Q4QIZ8"/>
<feature type="compositionally biased region" description="Polar residues" evidence="1">
    <location>
        <begin position="694"/>
        <end position="705"/>
    </location>
</feature>
<feature type="compositionally biased region" description="Low complexity" evidence="1">
    <location>
        <begin position="571"/>
        <end position="592"/>
    </location>
</feature>
<feature type="compositionally biased region" description="Low complexity" evidence="1">
    <location>
        <begin position="849"/>
        <end position="869"/>
    </location>
</feature>
<name>Q4QIZ8_LEIMA</name>
<keyword evidence="4" id="KW-1185">Reference proteome</keyword>
<feature type="region of interest" description="Disordered" evidence="1">
    <location>
        <begin position="553"/>
        <end position="646"/>
    </location>
</feature>
<protein>
    <submittedName>
        <fullName evidence="3">Uncharacterized protein</fullName>
    </submittedName>
</protein>
<feature type="region of interest" description="Disordered" evidence="1">
    <location>
        <begin position="682"/>
        <end position="742"/>
    </location>
</feature>
<dbReference type="VEuPathDB" id="TriTrypDB:LmjF.06.0790"/>
<sequence>MWPSQTQQRLPRLLLVATGTATVATAAGETADGISHDFWWWLALGFSGFFIVLLMFTLLFSWSRSLDASASVPASSLHSRRRQEKQDSVGLFDSATSVSPAMTAVRHASTGMVGTNHGSGEASVSLLQHADHTNRCENTEMMAAALEGGVMPLSHYGEPPAPRPPVTTTVLLEGHRPKKVTPASSRRSPDIHFRSAATVSPRAALDTPPAAASLPKQPQSSTRAQRHRRPNDLGEVTPEADVDAAVSSLENPLTAAGLHRAGPKLLVDLVGGSTLHSTPGAAAGEGRGGNDTPRDFSLDEPTFSGVPALAWHGKPATQPIPPVPLQRASSQPQRSSSSDAVKQYYFGFKRSQDTAATAACSEFMPRRAWHEAAHAPAQRRSSQARRRPVDVESEPAPGASREAPLTNAPFTTAAAAALALTPHDGAVFKPLTLTLATMCPFAARESGDATSLTELEPSPQRLHVAGEDGAAAAGAAACRSSPCELQHVSSLSPRRLRSELFRASGECGPATVKAAVCRAQLDKRPVARLHSTDARPTRQLLILHAAPALANSKLRGHWRDRPLSSQPPVRSRSGASSSSAAQRTASAGSATAERSVSTTVTKGVPQLFFGKRGASPVRPPVAAASSQPTTAAAKGTRSGSGVAAARRPPIAKPLSVDYLTEALTPALVSPSALSSVSPQPAAASAARGSSTPTRFTATGGASVSPSGWAVAPHRGSFSSSMNGRSPLRNSPRRKRSASLVTFLDKDDVRVGSGSRGGHAPPPLAQQVQLPQSCELSAGSPSSFYASLSVSGSGGAARLERLSDPAAGIAATGVDVAPVLRNAGVSVAQGHRSCTLPSAAAAVERRQVQSPATREPSAAAPATPPHSATTATPLELATDVAARRAPAALGPPAFASTRHRGGGATAAAALTAGPAEEGGRVGAEESCDGDDGDSVSSGASTIAAGMLPDAPRCRRGTFAIVPPAPTVASQQQQLHSTASGYSDGRQQLFCTSGIEVPRITHPTGVVQESPAPPSTLARDPRHCDLTHTASYYPSTTSSRRLLAAHSNAALPARPHFSGVQVAQASATRSNGSIH</sequence>
<feature type="compositionally biased region" description="Low complexity" evidence="1">
    <location>
        <begin position="326"/>
        <end position="338"/>
    </location>
</feature>
<dbReference type="EMBL" id="FR796402">
    <property type="protein sequence ID" value="CAJ02125.1"/>
    <property type="molecule type" value="Genomic_DNA"/>
</dbReference>
<reference evidence="3 4" key="1">
    <citation type="journal article" date="2005" name="Science">
        <title>The genome of the kinetoplastid parasite, Leishmania major.</title>
        <authorList>
            <person name="Ivens A.C."/>
            <person name="Peacock C.S."/>
            <person name="Worthey E.A."/>
            <person name="Murphy L."/>
            <person name="Aggarwal G."/>
            <person name="Berriman M."/>
            <person name="Sisk E."/>
            <person name="Rajandream M.A."/>
            <person name="Adlem E."/>
            <person name="Aert R."/>
            <person name="Anupama A."/>
            <person name="Apostolou Z."/>
            <person name="Attipoe P."/>
            <person name="Bason N."/>
            <person name="Bauser C."/>
            <person name="Beck A."/>
            <person name="Beverley S.M."/>
            <person name="Bianchettin G."/>
            <person name="Borzym K."/>
            <person name="Bothe G."/>
            <person name="Bruschi C.V."/>
            <person name="Collins M."/>
            <person name="Cadag E."/>
            <person name="Ciarloni L."/>
            <person name="Clayton C."/>
            <person name="Coulson R.M."/>
            <person name="Cronin A."/>
            <person name="Cruz A.K."/>
            <person name="Davies R.M."/>
            <person name="De Gaudenzi J."/>
            <person name="Dobson D.E."/>
            <person name="Duesterhoeft A."/>
            <person name="Fazelina G."/>
            <person name="Fosker N."/>
            <person name="Frasch A.C."/>
            <person name="Fraser A."/>
            <person name="Fuchs M."/>
            <person name="Gabel C."/>
            <person name="Goble A."/>
            <person name="Goffeau A."/>
            <person name="Harris D."/>
            <person name="Hertz-Fowler C."/>
            <person name="Hilbert H."/>
            <person name="Horn D."/>
            <person name="Huang Y."/>
            <person name="Klages S."/>
            <person name="Knights A."/>
            <person name="Kube M."/>
            <person name="Larke N."/>
            <person name="Litvin L."/>
            <person name="Lord A."/>
            <person name="Louie T."/>
            <person name="Marra M."/>
            <person name="Masuy D."/>
            <person name="Matthews K."/>
            <person name="Michaeli S."/>
            <person name="Mottram J.C."/>
            <person name="Muller-Auer S."/>
            <person name="Munden H."/>
            <person name="Nelson S."/>
            <person name="Norbertczak H."/>
            <person name="Oliver K."/>
            <person name="O'neil S."/>
            <person name="Pentony M."/>
            <person name="Pohl T.M."/>
            <person name="Price C."/>
            <person name="Purnelle B."/>
            <person name="Quail M.A."/>
            <person name="Rabbinowitsch E."/>
            <person name="Reinhardt R."/>
            <person name="Rieger M."/>
            <person name="Rinta J."/>
            <person name="Robben J."/>
            <person name="Robertson L."/>
            <person name="Ruiz J.C."/>
            <person name="Rutter S."/>
            <person name="Saunders D."/>
            <person name="Schafer M."/>
            <person name="Schein J."/>
            <person name="Schwartz D.C."/>
            <person name="Seeger K."/>
            <person name="Seyler A."/>
            <person name="Sharp S."/>
            <person name="Shin H."/>
            <person name="Sivam D."/>
            <person name="Squares R."/>
            <person name="Squares S."/>
            <person name="Tosato V."/>
            <person name="Vogt C."/>
            <person name="Volckaert G."/>
            <person name="Wambutt R."/>
            <person name="Warren T."/>
            <person name="Wedler H."/>
            <person name="Woodward J."/>
            <person name="Zhou S."/>
            <person name="Zimmermann W."/>
            <person name="Smith D.F."/>
            <person name="Blackwell J.M."/>
            <person name="Stuart K.D."/>
            <person name="Barrell B."/>
            <person name="Myler P.J."/>
        </authorList>
    </citation>
    <scope>NUCLEOTIDE SEQUENCE [LARGE SCALE GENOMIC DNA]</scope>
    <source>
        <strain evidence="4">MHOM/IL/81/Friedlin</strain>
    </source>
</reference>
<dbReference type="VEuPathDB" id="TriTrypDB:LMJFC_060014300"/>
<feature type="region of interest" description="Disordered" evidence="1">
    <location>
        <begin position="73"/>
        <end position="93"/>
    </location>
</feature>
<evidence type="ECO:0000256" key="2">
    <source>
        <dbReference type="SAM" id="Phobius"/>
    </source>
</evidence>
<feature type="compositionally biased region" description="Low complexity" evidence="1">
    <location>
        <begin position="614"/>
        <end position="633"/>
    </location>
</feature>
<feature type="region of interest" description="Disordered" evidence="1">
    <location>
        <begin position="839"/>
        <end position="869"/>
    </location>
</feature>
<proteinExistence type="predicted"/>
<dbReference type="VEuPathDB" id="TriTrypDB:LMJSD75_060014300"/>
<dbReference type="GeneID" id="5649102"/>
<dbReference type="VEuPathDB" id="TriTrypDB:LMJLV39_060014400"/>
<keyword evidence="2" id="KW-0812">Transmembrane</keyword>
<dbReference type="RefSeq" id="XP_001680850.1">
    <property type="nucleotide sequence ID" value="XM_001680798.1"/>
</dbReference>
<dbReference type="HOGENOM" id="CLU_287366_0_0_1"/>
<feature type="region of interest" description="Disordered" evidence="1">
    <location>
        <begin position="277"/>
        <end position="338"/>
    </location>
</feature>
<organism evidence="3 4">
    <name type="scientific">Leishmania major</name>
    <dbReference type="NCBI Taxonomy" id="5664"/>
    <lineage>
        <taxon>Eukaryota</taxon>
        <taxon>Discoba</taxon>
        <taxon>Euglenozoa</taxon>
        <taxon>Kinetoplastea</taxon>
        <taxon>Metakinetoplastina</taxon>
        <taxon>Trypanosomatida</taxon>
        <taxon>Trypanosomatidae</taxon>
        <taxon>Leishmaniinae</taxon>
        <taxon>Leishmania</taxon>
    </lineage>
</organism>
<accession>Q4QIZ8</accession>
<feature type="region of interest" description="Disordered" evidence="1">
    <location>
        <begin position="174"/>
        <end position="238"/>
    </location>
</feature>
<dbReference type="Proteomes" id="UP000000542">
    <property type="component" value="Chromosome 6"/>
</dbReference>
<keyword evidence="2" id="KW-0472">Membrane</keyword>
<feature type="region of interest" description="Disordered" evidence="1">
    <location>
        <begin position="371"/>
        <end position="407"/>
    </location>
</feature>
<evidence type="ECO:0000256" key="1">
    <source>
        <dbReference type="SAM" id="MobiDB-lite"/>
    </source>
</evidence>
<evidence type="ECO:0000313" key="3">
    <source>
        <dbReference type="EMBL" id="CAJ02125.1"/>
    </source>
</evidence>
<feature type="compositionally biased region" description="Low complexity" evidence="1">
    <location>
        <begin position="904"/>
        <end position="914"/>
    </location>
</feature>
<dbReference type="OMA" id="FWWWLAL"/>
<feature type="region of interest" description="Disordered" evidence="1">
    <location>
        <begin position="888"/>
        <end position="936"/>
    </location>
</feature>
<feature type="transmembrane region" description="Helical" evidence="2">
    <location>
        <begin position="38"/>
        <end position="60"/>
    </location>
</feature>
<reference evidence="3 4" key="2">
    <citation type="journal article" date="2011" name="Genome Res.">
        <title>Chromosome and gene copy number variation allow major structural change between species and strains of Leishmania.</title>
        <authorList>
            <person name="Rogers M.B."/>
            <person name="Hilley J.D."/>
            <person name="Dickens N.J."/>
            <person name="Wilkes J."/>
            <person name="Bates P.A."/>
            <person name="Depledge D.P."/>
            <person name="Harris D."/>
            <person name="Her Y."/>
            <person name="Herzyk P."/>
            <person name="Imamura H."/>
            <person name="Otto T.D."/>
            <person name="Sanders M."/>
            <person name="Seeger K."/>
            <person name="Dujardin J.C."/>
            <person name="Berriman M."/>
            <person name="Smith D.F."/>
            <person name="Hertz-Fowler C."/>
            <person name="Mottram J.C."/>
        </authorList>
    </citation>
    <scope>NUCLEOTIDE SEQUENCE [LARGE SCALE GENOMIC DNA]</scope>
    <source>
        <strain evidence="4">MHOM/IL/81/Friedlin</strain>
    </source>
</reference>